<dbReference type="InterPro" id="IPR034325">
    <property type="entry name" value="S-100_dom"/>
</dbReference>
<name>A0A8C0UEZ3_CYACU</name>
<reference evidence="7" key="2">
    <citation type="submission" date="2025-09" db="UniProtKB">
        <authorList>
            <consortium name="Ensembl"/>
        </authorList>
    </citation>
    <scope>IDENTIFICATION</scope>
</reference>
<dbReference type="SMART" id="SM00054">
    <property type="entry name" value="EFh"/>
    <property type="match status" value="1"/>
</dbReference>
<sequence length="110" mass="12622">MKRVSDIFQTVIVIVCFVCSYSSRQHQRNMEHLLNENLLKYFTQYALQEGSTSALSIGGLKNLLQNQFAQYLKDQFSLDNIIKSLDKNKDGSVSFDEFMMIVKKITSTGQ</sequence>
<dbReference type="SMART" id="SM01394">
    <property type="entry name" value="S_100"/>
    <property type="match status" value="1"/>
</dbReference>
<keyword evidence="3" id="KW-0677">Repeat</keyword>
<dbReference type="InterPro" id="IPR018247">
    <property type="entry name" value="EF_Hand_1_Ca_BS"/>
</dbReference>
<comment type="similarity">
    <text evidence="1 5">Belongs to the S-100 family.</text>
</comment>
<organism evidence="7 8">
    <name type="scientific">Cyanistes caeruleus</name>
    <name type="common">Eurasian blue tit</name>
    <name type="synonym">Parus caeruleus</name>
    <dbReference type="NCBI Taxonomy" id="156563"/>
    <lineage>
        <taxon>Eukaryota</taxon>
        <taxon>Metazoa</taxon>
        <taxon>Chordata</taxon>
        <taxon>Craniata</taxon>
        <taxon>Vertebrata</taxon>
        <taxon>Euteleostomi</taxon>
        <taxon>Archelosauria</taxon>
        <taxon>Archosauria</taxon>
        <taxon>Dinosauria</taxon>
        <taxon>Saurischia</taxon>
        <taxon>Theropoda</taxon>
        <taxon>Coelurosauria</taxon>
        <taxon>Aves</taxon>
        <taxon>Neognathae</taxon>
        <taxon>Neoaves</taxon>
        <taxon>Telluraves</taxon>
        <taxon>Australaves</taxon>
        <taxon>Passeriformes</taxon>
        <taxon>Paridae</taxon>
        <taxon>Cyanistes</taxon>
    </lineage>
</organism>
<dbReference type="Proteomes" id="UP000694410">
    <property type="component" value="Unplaced"/>
</dbReference>
<protein>
    <recommendedName>
        <fullName evidence="5">Protein S100</fullName>
    </recommendedName>
    <alternativeName>
        <fullName evidence="5">S100 calcium-binding protein</fullName>
    </alternativeName>
</protein>
<keyword evidence="4 5" id="KW-0106">Calcium</keyword>
<evidence type="ECO:0000256" key="5">
    <source>
        <dbReference type="RuleBase" id="RU361184"/>
    </source>
</evidence>
<evidence type="ECO:0000256" key="1">
    <source>
        <dbReference type="ARBA" id="ARBA00007323"/>
    </source>
</evidence>
<dbReference type="PROSITE" id="PS50222">
    <property type="entry name" value="EF_HAND_2"/>
    <property type="match status" value="1"/>
</dbReference>
<evidence type="ECO:0000256" key="2">
    <source>
        <dbReference type="ARBA" id="ARBA00022723"/>
    </source>
</evidence>
<dbReference type="Ensembl" id="ENSCCET00000010476.1">
    <property type="protein sequence ID" value="ENSCCEP00000006458.1"/>
    <property type="gene ID" value="ENSCCEG00000006912.1"/>
</dbReference>
<dbReference type="SUPFAM" id="SSF47473">
    <property type="entry name" value="EF-hand"/>
    <property type="match status" value="1"/>
</dbReference>
<dbReference type="AlphaFoldDB" id="A0A8C0UEZ3"/>
<dbReference type="Pfam" id="PF00036">
    <property type="entry name" value="EF-hand_1"/>
    <property type="match status" value="1"/>
</dbReference>
<dbReference type="PANTHER" id="PTHR11639">
    <property type="entry name" value="S100 CALCIUM-BINDING PROTEIN"/>
    <property type="match status" value="1"/>
</dbReference>
<keyword evidence="2 5" id="KW-0479">Metal-binding</keyword>
<evidence type="ECO:0000259" key="6">
    <source>
        <dbReference type="PROSITE" id="PS50222"/>
    </source>
</evidence>
<dbReference type="InterPro" id="IPR001751">
    <property type="entry name" value="S100/CaBP7/8-like_CS"/>
</dbReference>
<feature type="domain" description="EF-hand" evidence="6">
    <location>
        <begin position="73"/>
        <end position="108"/>
    </location>
</feature>
<proteinExistence type="inferred from homology"/>
<accession>A0A8C0UEZ3</accession>
<dbReference type="PROSITE" id="PS00018">
    <property type="entry name" value="EF_HAND_1"/>
    <property type="match status" value="1"/>
</dbReference>
<dbReference type="InterPro" id="IPR011992">
    <property type="entry name" value="EF-hand-dom_pair"/>
</dbReference>
<dbReference type="CDD" id="cd00213">
    <property type="entry name" value="S-100"/>
    <property type="match status" value="1"/>
</dbReference>
<dbReference type="InterPro" id="IPR013787">
    <property type="entry name" value="S100_Ca-bd_sub"/>
</dbReference>
<evidence type="ECO:0000256" key="3">
    <source>
        <dbReference type="ARBA" id="ARBA00022737"/>
    </source>
</evidence>
<dbReference type="InterPro" id="IPR002048">
    <property type="entry name" value="EF_hand_dom"/>
</dbReference>
<reference evidence="7" key="1">
    <citation type="submission" date="2025-08" db="UniProtKB">
        <authorList>
            <consortium name="Ensembl"/>
        </authorList>
    </citation>
    <scope>IDENTIFICATION</scope>
</reference>
<dbReference type="PANTHER" id="PTHR11639:SF134">
    <property type="entry name" value="PROTEIN S100-A1-RELATED"/>
    <property type="match status" value="1"/>
</dbReference>
<evidence type="ECO:0000256" key="4">
    <source>
        <dbReference type="ARBA" id="ARBA00022837"/>
    </source>
</evidence>
<dbReference type="GO" id="GO:0046914">
    <property type="term" value="F:transition metal ion binding"/>
    <property type="evidence" value="ECO:0007669"/>
    <property type="project" value="InterPro"/>
</dbReference>
<dbReference type="Pfam" id="PF01023">
    <property type="entry name" value="S_100"/>
    <property type="match status" value="1"/>
</dbReference>
<keyword evidence="8" id="KW-1185">Reference proteome</keyword>
<dbReference type="GO" id="GO:0005509">
    <property type="term" value="F:calcium ion binding"/>
    <property type="evidence" value="ECO:0007669"/>
    <property type="project" value="InterPro"/>
</dbReference>
<evidence type="ECO:0000313" key="8">
    <source>
        <dbReference type="Proteomes" id="UP000694410"/>
    </source>
</evidence>
<dbReference type="Gene3D" id="1.10.238.10">
    <property type="entry name" value="EF-hand"/>
    <property type="match status" value="1"/>
</dbReference>
<dbReference type="PROSITE" id="PS00303">
    <property type="entry name" value="S100_CABP"/>
    <property type="match status" value="1"/>
</dbReference>
<evidence type="ECO:0000313" key="7">
    <source>
        <dbReference type="Ensembl" id="ENSCCEP00000006458.1"/>
    </source>
</evidence>